<feature type="region of interest" description="Disordered" evidence="6">
    <location>
        <begin position="93"/>
        <end position="170"/>
    </location>
</feature>
<evidence type="ECO:0000313" key="8">
    <source>
        <dbReference type="EMBL" id="CAK9187349.1"/>
    </source>
</evidence>
<accession>A0ABC8V276</accession>
<proteinExistence type="predicted"/>
<dbReference type="PROSITE" id="PS50090">
    <property type="entry name" value="MYB_LIKE"/>
    <property type="match status" value="1"/>
</dbReference>
<feature type="compositionally biased region" description="Acidic residues" evidence="6">
    <location>
        <begin position="132"/>
        <end position="153"/>
    </location>
</feature>
<dbReference type="Pfam" id="PF13837">
    <property type="entry name" value="Myb_DNA-bind_4"/>
    <property type="match status" value="1"/>
</dbReference>
<dbReference type="GO" id="GO:0005634">
    <property type="term" value="C:nucleus"/>
    <property type="evidence" value="ECO:0007669"/>
    <property type="project" value="UniProtKB-SubCell"/>
</dbReference>
<dbReference type="InterPro" id="IPR001005">
    <property type="entry name" value="SANT/Myb"/>
</dbReference>
<gene>
    <name evidence="8" type="ORF">ILEXP_LOCUS57893</name>
</gene>
<dbReference type="PANTHER" id="PTHR21654:SF59">
    <property type="entry name" value="TRIHELIX TRANSCRIPTION FACTOR DF1"/>
    <property type="match status" value="1"/>
</dbReference>
<feature type="domain" description="Myb-like" evidence="7">
    <location>
        <begin position="1"/>
        <end position="59"/>
    </location>
</feature>
<reference evidence="8 9" key="1">
    <citation type="submission" date="2024-02" db="EMBL/GenBank/DDBJ databases">
        <authorList>
            <person name="Vignale AGUSTIN F."/>
            <person name="Sosa J E."/>
            <person name="Modenutti C."/>
        </authorList>
    </citation>
    <scope>NUCLEOTIDE SEQUENCE [LARGE SCALE GENOMIC DNA]</scope>
</reference>
<keyword evidence="3" id="KW-0238">DNA-binding</keyword>
<dbReference type="Gene3D" id="1.10.10.60">
    <property type="entry name" value="Homeodomain-like"/>
    <property type="match status" value="1"/>
</dbReference>
<protein>
    <recommendedName>
        <fullName evidence="7">Myb-like domain-containing protein</fullName>
    </recommendedName>
</protein>
<evidence type="ECO:0000256" key="5">
    <source>
        <dbReference type="ARBA" id="ARBA00023242"/>
    </source>
</evidence>
<keyword evidence="5" id="KW-0539">Nucleus</keyword>
<evidence type="ECO:0000256" key="6">
    <source>
        <dbReference type="SAM" id="MobiDB-lite"/>
    </source>
</evidence>
<dbReference type="InterPro" id="IPR044822">
    <property type="entry name" value="Myb_DNA-bind_4"/>
</dbReference>
<evidence type="ECO:0000256" key="4">
    <source>
        <dbReference type="ARBA" id="ARBA00023163"/>
    </source>
</evidence>
<evidence type="ECO:0000256" key="1">
    <source>
        <dbReference type="ARBA" id="ARBA00004123"/>
    </source>
</evidence>
<dbReference type="EMBL" id="CAUOFW020009946">
    <property type="protein sequence ID" value="CAK9187349.1"/>
    <property type="molecule type" value="Genomic_DNA"/>
</dbReference>
<dbReference type="AlphaFoldDB" id="A0ABC8V276"/>
<dbReference type="GO" id="GO:0006355">
    <property type="term" value="P:regulation of DNA-templated transcription"/>
    <property type="evidence" value="ECO:0007669"/>
    <property type="project" value="UniProtKB-ARBA"/>
</dbReference>
<dbReference type="GO" id="GO:0003677">
    <property type="term" value="F:DNA binding"/>
    <property type="evidence" value="ECO:0007669"/>
    <property type="project" value="UniProtKB-KW"/>
</dbReference>
<name>A0ABC8V276_9AQUA</name>
<comment type="subcellular location">
    <subcellularLocation>
        <location evidence="1">Nucleus</location>
    </subcellularLocation>
</comment>
<evidence type="ECO:0000313" key="9">
    <source>
        <dbReference type="Proteomes" id="UP001642360"/>
    </source>
</evidence>
<evidence type="ECO:0000259" key="7">
    <source>
        <dbReference type="PROSITE" id="PS50090"/>
    </source>
</evidence>
<feature type="compositionally biased region" description="Polar residues" evidence="6">
    <location>
        <begin position="160"/>
        <end position="170"/>
    </location>
</feature>
<keyword evidence="9" id="KW-1185">Reference proteome</keyword>
<dbReference type="FunFam" id="1.10.10.60:FF:000092">
    <property type="entry name" value="Trihelix transcription factor GT-2"/>
    <property type="match status" value="1"/>
</dbReference>
<evidence type="ECO:0000256" key="3">
    <source>
        <dbReference type="ARBA" id="ARBA00023125"/>
    </source>
</evidence>
<dbReference type="CDD" id="cd12203">
    <property type="entry name" value="GT1"/>
    <property type="match status" value="1"/>
</dbReference>
<dbReference type="Proteomes" id="UP001642360">
    <property type="component" value="Unassembled WGS sequence"/>
</dbReference>
<organism evidence="8 9">
    <name type="scientific">Ilex paraguariensis</name>
    <name type="common">yerba mate</name>
    <dbReference type="NCBI Taxonomy" id="185542"/>
    <lineage>
        <taxon>Eukaryota</taxon>
        <taxon>Viridiplantae</taxon>
        <taxon>Streptophyta</taxon>
        <taxon>Embryophyta</taxon>
        <taxon>Tracheophyta</taxon>
        <taxon>Spermatophyta</taxon>
        <taxon>Magnoliopsida</taxon>
        <taxon>eudicotyledons</taxon>
        <taxon>Gunneridae</taxon>
        <taxon>Pentapetalae</taxon>
        <taxon>asterids</taxon>
        <taxon>campanulids</taxon>
        <taxon>Aquifoliales</taxon>
        <taxon>Aquifoliaceae</taxon>
        <taxon>Ilex</taxon>
    </lineage>
</organism>
<evidence type="ECO:0000256" key="2">
    <source>
        <dbReference type="ARBA" id="ARBA00023015"/>
    </source>
</evidence>
<dbReference type="PANTHER" id="PTHR21654">
    <property type="entry name" value="FI21293P1"/>
    <property type="match status" value="1"/>
</dbReference>
<keyword evidence="2" id="KW-0805">Transcription regulation</keyword>
<comment type="caution">
    <text evidence="8">The sequence shown here is derived from an EMBL/GenBank/DDBJ whole genome shotgun (WGS) entry which is preliminary data.</text>
</comment>
<sequence length="170" mass="19697">MLWPKMEIEELIRLRTELDLKYHENGPKGPLWEEISAAMRNHGYHRSAKRCKEKWENINKYFKKVKESNKKRPEDAKTCPYFHQLDALYKEKAKADDSFNPAPIMVQPEQQWPLPPHQHPPDSAMDGHESENFDQNDNEDDDGDDEEEEDDGGGYEVVTNKPSSVATTVG</sequence>
<keyword evidence="4" id="KW-0804">Transcription</keyword>